<dbReference type="InterPro" id="IPR001796">
    <property type="entry name" value="DHFR_dom"/>
</dbReference>
<dbReference type="GO" id="GO:0046654">
    <property type="term" value="P:tetrahydrofolate biosynthetic process"/>
    <property type="evidence" value="ECO:0007669"/>
    <property type="project" value="InterPro"/>
</dbReference>
<dbReference type="SUPFAM" id="SSF53597">
    <property type="entry name" value="Dihydrofolate reductase-like"/>
    <property type="match status" value="1"/>
</dbReference>
<dbReference type="Gene3D" id="3.40.430.10">
    <property type="entry name" value="Dihydrofolate Reductase, subunit A"/>
    <property type="match status" value="1"/>
</dbReference>
<dbReference type="PANTHER" id="PTHR48069">
    <property type="entry name" value="DIHYDROFOLATE REDUCTASE"/>
    <property type="match status" value="1"/>
</dbReference>
<dbReference type="PROSITE" id="PS51330">
    <property type="entry name" value="DHFR_2"/>
    <property type="match status" value="1"/>
</dbReference>
<evidence type="ECO:0000256" key="2">
    <source>
        <dbReference type="ARBA" id="ARBA00012856"/>
    </source>
</evidence>
<keyword evidence="4" id="KW-0554">One-carbon metabolism</keyword>
<proteinExistence type="predicted"/>
<evidence type="ECO:0000313" key="8">
    <source>
        <dbReference type="EMBL" id="GMG23661.1"/>
    </source>
</evidence>
<sequence length="187" mass="20291">MGRKTYDSVPKSLRPLGKRINVIVTRDVEGVSKRVAEELKEKRAKMAAAAAAATSAGENKEEGPITDAIVSSGLEAALEDVEEKFKGGLGSVFVIGGAEIYATALGLGGDRPVRIVMTNVEKKGVDGEKAVFECDTFFPIDEELLMEKGWRKVSAEEVTEWVGEPVSGEWKDEGEVRIQMVGYERVN</sequence>
<dbReference type="InterPro" id="IPR024072">
    <property type="entry name" value="DHFR-like_dom_sf"/>
</dbReference>
<dbReference type="GO" id="GO:0050661">
    <property type="term" value="F:NADP binding"/>
    <property type="evidence" value="ECO:0007669"/>
    <property type="project" value="InterPro"/>
</dbReference>
<comment type="pathway">
    <text evidence="1">Cofactor biosynthesis; tetrahydrofolate biosynthesis; 5,6,7,8-tetrahydrofolate from 7,8-dihydrofolate: step 1/1.</text>
</comment>
<evidence type="ECO:0000256" key="1">
    <source>
        <dbReference type="ARBA" id="ARBA00004903"/>
    </source>
</evidence>
<dbReference type="GO" id="GO:0046655">
    <property type="term" value="P:folic acid metabolic process"/>
    <property type="evidence" value="ECO:0007669"/>
    <property type="project" value="TreeGrafter"/>
</dbReference>
<evidence type="ECO:0000259" key="7">
    <source>
        <dbReference type="PROSITE" id="PS51330"/>
    </source>
</evidence>
<evidence type="ECO:0000256" key="4">
    <source>
        <dbReference type="ARBA" id="ARBA00022563"/>
    </source>
</evidence>
<evidence type="ECO:0000313" key="9">
    <source>
        <dbReference type="Proteomes" id="UP001165205"/>
    </source>
</evidence>
<dbReference type="Proteomes" id="UP001165205">
    <property type="component" value="Unassembled WGS sequence"/>
</dbReference>
<gene>
    <name evidence="8" type="ORF">Aory04_000105900</name>
</gene>
<dbReference type="GO" id="GO:0004146">
    <property type="term" value="F:dihydrofolate reductase activity"/>
    <property type="evidence" value="ECO:0007669"/>
    <property type="project" value="UniProtKB-EC"/>
</dbReference>
<dbReference type="PANTHER" id="PTHR48069:SF3">
    <property type="entry name" value="DIHYDROFOLATE REDUCTASE"/>
    <property type="match status" value="1"/>
</dbReference>
<name>A0AAN4Y7L8_ASPOZ</name>
<feature type="domain" description="DHFR" evidence="7">
    <location>
        <begin position="1"/>
        <end position="185"/>
    </location>
</feature>
<dbReference type="EMBL" id="BSYA01000006">
    <property type="protein sequence ID" value="GMG23661.1"/>
    <property type="molecule type" value="Genomic_DNA"/>
</dbReference>
<dbReference type="GO" id="GO:0005739">
    <property type="term" value="C:mitochondrion"/>
    <property type="evidence" value="ECO:0007669"/>
    <property type="project" value="TreeGrafter"/>
</dbReference>
<evidence type="ECO:0000256" key="3">
    <source>
        <dbReference type="ARBA" id="ARBA00018886"/>
    </source>
</evidence>
<keyword evidence="6" id="KW-0560">Oxidoreductase</keyword>
<dbReference type="Pfam" id="PF00186">
    <property type="entry name" value="DHFR_1"/>
    <property type="match status" value="1"/>
</dbReference>
<accession>A0AAN4Y7L8</accession>
<keyword evidence="5" id="KW-0521">NADP</keyword>
<dbReference type="EC" id="1.5.1.3" evidence="2"/>
<dbReference type="AlphaFoldDB" id="A0AAN4Y7L8"/>
<dbReference type="GO" id="GO:0046452">
    <property type="term" value="P:dihydrofolate metabolic process"/>
    <property type="evidence" value="ECO:0007669"/>
    <property type="project" value="TreeGrafter"/>
</dbReference>
<comment type="caution">
    <text evidence="8">The sequence shown here is derived from an EMBL/GenBank/DDBJ whole genome shotgun (WGS) entry which is preliminary data.</text>
</comment>
<dbReference type="InterPro" id="IPR012259">
    <property type="entry name" value="DHFR"/>
</dbReference>
<evidence type="ECO:0000256" key="5">
    <source>
        <dbReference type="ARBA" id="ARBA00022857"/>
    </source>
</evidence>
<dbReference type="GO" id="GO:0006730">
    <property type="term" value="P:one-carbon metabolic process"/>
    <property type="evidence" value="ECO:0007669"/>
    <property type="project" value="UniProtKB-KW"/>
</dbReference>
<evidence type="ECO:0000256" key="6">
    <source>
        <dbReference type="ARBA" id="ARBA00023002"/>
    </source>
</evidence>
<protein>
    <recommendedName>
        <fullName evidence="3">Dihydrofolate reductase</fullName>
        <ecNumber evidence="2">1.5.1.3</ecNumber>
    </recommendedName>
</protein>
<reference evidence="8" key="1">
    <citation type="submission" date="2023-04" db="EMBL/GenBank/DDBJ databases">
        <title>Aspergillus oryzae NBRC 4228.</title>
        <authorList>
            <person name="Ichikawa N."/>
            <person name="Sato H."/>
            <person name="Tonouchi N."/>
        </authorList>
    </citation>
    <scope>NUCLEOTIDE SEQUENCE</scope>
    <source>
        <strain evidence="8">NBRC 4228</strain>
    </source>
</reference>
<organism evidence="8 9">
    <name type="scientific">Aspergillus oryzae</name>
    <name type="common">Yellow koji mold</name>
    <dbReference type="NCBI Taxonomy" id="5062"/>
    <lineage>
        <taxon>Eukaryota</taxon>
        <taxon>Fungi</taxon>
        <taxon>Dikarya</taxon>
        <taxon>Ascomycota</taxon>
        <taxon>Pezizomycotina</taxon>
        <taxon>Eurotiomycetes</taxon>
        <taxon>Eurotiomycetidae</taxon>
        <taxon>Eurotiales</taxon>
        <taxon>Aspergillaceae</taxon>
        <taxon>Aspergillus</taxon>
        <taxon>Aspergillus subgen. Circumdati</taxon>
    </lineage>
</organism>
<dbReference type="CDD" id="cd00209">
    <property type="entry name" value="DHFR"/>
    <property type="match status" value="1"/>
</dbReference>